<feature type="domain" description="Cadherin" evidence="2">
    <location>
        <begin position="334"/>
        <end position="454"/>
    </location>
</feature>
<feature type="region of interest" description="Disordered" evidence="1">
    <location>
        <begin position="711"/>
        <end position="734"/>
    </location>
</feature>
<dbReference type="InterPro" id="IPR025592">
    <property type="entry name" value="DUF4347"/>
</dbReference>
<sequence length="1734" mass="170199">MARAEGLLDGLARPIRVHRLGSGRSPLAQIAEAIDGPRSIDRLHILSHGEPGVLWIGGARVDRETLDASPRTLARIRRALAAHAEVVLYGCAVAAGARGRALIEMLETALGVPVHAATTPVGEHARGGSWDAFPAPLSAFDDHACARFPGLLGISSEDFDSATFTTTNSTSTTFGDWTFTSSPSSTLALVKSTDAPFKLNQDGGAGDYCFVWNGGGAPNVSDFTLSSTDGTDFDLQSFDLGSSSGSSTTVTISGYRDNNEVVAGEVVDLTSGDSSGNITYSFTATDGGTSYGTLTFGAAFDRVDEIRFSFSATSTVEIDNIAIAQVSSNTAPVTTLPATPSIAEDSSANAIGGLSIADDDSDDQSVTLTASNGTIALTANGGATVTDNDGSDGTLAFNGTLAQVNAALGNLTFTPSADFAGNASLQVQTDDGNGGSDDDTLSITVTAVNDAPGFSAGATLGTVAEDSTDPAGATVSSLMGAVFTDTADSDALAGIVIGADAANGVSEGRWQYSTDNGSTWYDVGTVSTSAGLLLDTSAKLRFVPVADYNASPGALTVFAVDDSSATTFTSGSTRQTFDTTSDDATSRVSASGVALGTSISAVNDAPTVSAPGSALAHTEGTPLAIQGTGFSVSDPDAAAGTLTATLAAAEGTLSVAVGDSGASISSGNGSGTVILTGTLAQLDALFTGGGTGTIAYSAVDAPSASTTLTLTVNDGGNTGSDPGTSGDGASEQGSNSVTIDITATNDDPTLTGLPSDLDVSEDTASNLDLSAAAFADADAGAGQVTLSLGVDAGTLAASSGGGVVIGGSGTTTLTLSGTAAAIDSYLDTASNIQYTSAADANGNDAATLTLSANDGGNTGSGGGTTVALGTANLDIADTPDITSATYDAATDQLVVTGNGFATGGGAGDDIDVSRLTLTGEGGATYTLATSADVDIDSATQFTVALSGMDVPNVEALLNQDGTTSATSTTSYALAAADDFNTHVSAGDTSDSAGVTVSNHAAPALSSATYDWSTGVLTLTGTSLVVASGATNDIDASTITLTGNGGASHTLTDTSDVEVSSATTANLTLSATDQLAVRGLLNKDGTQAGDTTTYNIAVADNWVTGAPAAADIADTTGNAVTVSNVAAPTITAASYDADTGVLTVTGSNFVAASGAANDVDLSTLTITGGNAASHTLTTATDVEIDSATQFSVTLSGTDRTAVAALLDQLGTSSSFGTTYNLAAADDWLTGADPGADISDTTGNAITVAVLPKLTSATYDAATGTLVVTGTNIQANGGGADIDASALTLTGAGGTSYTLTDTADVERTSATQFTLTLSATDRAGVGPLLNSNGTSSTGGTTYNLAAADDWNTAVSAGDSSDATGNGLTVSNVPTPTLTSATYDASNGTLVVTGSGLLARGGAANDIDASRLALVGEGGASHTLTDTADVELTSATGFTLTLSATDRAAVGPLLNQDGTSATGGTTYNLAAAEDWAAGAAAAVTDADLTGNAVTVANVPAPTITSATYDPTSGLLVVTATGLPSAAGAANDIDLSQLTFTGAGGATHTLTTTTDVEIDSATRFSATLGGTDKSAVDALLDQAGTQAADTTVYNLAAAEDWASGAAAAVTIADLTANPITVAAVSSGGGGGGSTPDTGDDLFSGDDGSTIDGSGIDTGLNPTTDFTDTTLDGAPVTTGTTTDRRTGESVAVVVSDPTAPGERTDVDPSSPEVDIPVGGVKVSKPESLGLIATSRVSTE</sequence>
<organism evidence="3 4">
    <name type="scientific">Marichromatium gracile</name>
    <name type="common">Chromatium gracile</name>
    <dbReference type="NCBI Taxonomy" id="1048"/>
    <lineage>
        <taxon>Bacteria</taxon>
        <taxon>Pseudomonadati</taxon>
        <taxon>Pseudomonadota</taxon>
        <taxon>Gammaproteobacteria</taxon>
        <taxon>Chromatiales</taxon>
        <taxon>Chromatiaceae</taxon>
        <taxon>Marichromatium</taxon>
    </lineage>
</organism>
<gene>
    <name evidence="3" type="ORF">AY586_16440</name>
</gene>
<dbReference type="Proteomes" id="UP000075766">
    <property type="component" value="Unassembled WGS sequence"/>
</dbReference>
<accession>A0ABR5VCY9</accession>
<evidence type="ECO:0000313" key="4">
    <source>
        <dbReference type="Proteomes" id="UP000075766"/>
    </source>
</evidence>
<dbReference type="InterPro" id="IPR002126">
    <property type="entry name" value="Cadherin-like_dom"/>
</dbReference>
<dbReference type="PROSITE" id="PS50268">
    <property type="entry name" value="CADHERIN_2"/>
    <property type="match status" value="1"/>
</dbReference>
<dbReference type="Pfam" id="PF14252">
    <property type="entry name" value="DUF4347"/>
    <property type="match status" value="1"/>
</dbReference>
<keyword evidence="4" id="KW-1185">Reference proteome</keyword>
<feature type="region of interest" description="Disordered" evidence="1">
    <location>
        <begin position="1647"/>
        <end position="1715"/>
    </location>
</feature>
<protein>
    <recommendedName>
        <fullName evidence="2">Cadherin domain-containing protein</fullName>
    </recommendedName>
</protein>
<feature type="non-terminal residue" evidence="3">
    <location>
        <position position="1734"/>
    </location>
</feature>
<name>A0ABR5VCY9_MARGR</name>
<evidence type="ECO:0000256" key="1">
    <source>
        <dbReference type="SAM" id="MobiDB-lite"/>
    </source>
</evidence>
<feature type="compositionally biased region" description="Low complexity" evidence="1">
    <location>
        <begin position="1664"/>
        <end position="1676"/>
    </location>
</feature>
<feature type="compositionally biased region" description="Polar residues" evidence="1">
    <location>
        <begin position="711"/>
        <end position="723"/>
    </location>
</feature>
<comment type="caution">
    <text evidence="3">The sequence shown here is derived from an EMBL/GenBank/DDBJ whole genome shotgun (WGS) entry which is preliminary data.</text>
</comment>
<proteinExistence type="predicted"/>
<evidence type="ECO:0000313" key="3">
    <source>
        <dbReference type="EMBL" id="KXX63533.1"/>
    </source>
</evidence>
<reference evidence="3 4" key="1">
    <citation type="submission" date="2016-02" db="EMBL/GenBank/DDBJ databases">
        <title>Genome sequence of Marichromatium gracile YL-28, a purple sulfur bacterium.</title>
        <authorList>
            <person name="Zhao C."/>
            <person name="Hong X."/>
            <person name="Chen S."/>
            <person name="Yang S."/>
        </authorList>
    </citation>
    <scope>NUCLEOTIDE SEQUENCE [LARGE SCALE GENOMIC DNA]</scope>
    <source>
        <strain evidence="3 4">YL28</strain>
    </source>
</reference>
<evidence type="ECO:0000259" key="2">
    <source>
        <dbReference type="PROSITE" id="PS50268"/>
    </source>
</evidence>
<dbReference type="EMBL" id="LSYU01000092">
    <property type="protein sequence ID" value="KXX63533.1"/>
    <property type="molecule type" value="Genomic_DNA"/>
</dbReference>